<keyword evidence="2" id="KW-1185">Reference proteome</keyword>
<accession>A0ACC1NXX2</accession>
<evidence type="ECO:0000313" key="1">
    <source>
        <dbReference type="EMBL" id="KAJ2984202.1"/>
    </source>
</evidence>
<dbReference type="EMBL" id="JANJQO010000004">
    <property type="protein sequence ID" value="KAJ2984202.1"/>
    <property type="molecule type" value="Genomic_DNA"/>
</dbReference>
<evidence type="ECO:0000313" key="2">
    <source>
        <dbReference type="Proteomes" id="UP001143910"/>
    </source>
</evidence>
<sequence>MAKDIIIENVSIIGAGLAGLTLALALHQQSIPVTVYESRPAPLNIGGAVMLSPNALKILDALGVYNIIKAQGYNFDSVEYRNLAGKLTDTQEFGGIEKYGYRGLRIYRHVLIDELVAAVFRARIALEYGAKFSHIEKDEAQGVTFALADGRSISTSILVGADGIHSTVRKYLYPDLETTFIGMAGITAAVPTDQLKIPEGYHIPVTIVSPKGAFVIAPQKVDGSEVLIGKQMRLAPADREPGWDRAFVADKQSAIEFLQSGNEHFPEFVNNAVSHLEPSKVNKWPFFVVPKLDKWTSETCRVLILGDAAHAIPPSAGQGINQAFEDVYILALVLGQRKNIGNIADSLQFWQKYRQERVQKVLQLNQQIDHRRMPSDDSTVGERSGFKKEGFDLSWLYNPDFKKDVEDWVAIIASASLSEQQASKATS</sequence>
<comment type="caution">
    <text evidence="1">The sequence shown here is derived from an EMBL/GenBank/DDBJ whole genome shotgun (WGS) entry which is preliminary data.</text>
</comment>
<reference evidence="1" key="1">
    <citation type="submission" date="2022-08" db="EMBL/GenBank/DDBJ databases">
        <title>Genome Sequence of Lecanicillium fungicola.</title>
        <authorList>
            <person name="Buettner E."/>
        </authorList>
    </citation>
    <scope>NUCLEOTIDE SEQUENCE</scope>
    <source>
        <strain evidence="1">Babe33</strain>
    </source>
</reference>
<name>A0ACC1NXX2_9HYPO</name>
<proteinExistence type="predicted"/>
<gene>
    <name evidence="1" type="ORF">NQ176_g140</name>
</gene>
<dbReference type="Proteomes" id="UP001143910">
    <property type="component" value="Unassembled WGS sequence"/>
</dbReference>
<protein>
    <submittedName>
        <fullName evidence="1">Uncharacterized protein</fullName>
    </submittedName>
</protein>
<organism evidence="1 2">
    <name type="scientific">Zarea fungicola</name>
    <dbReference type="NCBI Taxonomy" id="93591"/>
    <lineage>
        <taxon>Eukaryota</taxon>
        <taxon>Fungi</taxon>
        <taxon>Dikarya</taxon>
        <taxon>Ascomycota</taxon>
        <taxon>Pezizomycotina</taxon>
        <taxon>Sordariomycetes</taxon>
        <taxon>Hypocreomycetidae</taxon>
        <taxon>Hypocreales</taxon>
        <taxon>Cordycipitaceae</taxon>
        <taxon>Zarea</taxon>
    </lineage>
</organism>